<feature type="domain" description="DDH" evidence="1">
    <location>
        <begin position="17"/>
        <end position="154"/>
    </location>
</feature>
<organism evidence="2">
    <name type="scientific">marine sediment metagenome</name>
    <dbReference type="NCBI Taxonomy" id="412755"/>
    <lineage>
        <taxon>unclassified sequences</taxon>
        <taxon>metagenomes</taxon>
        <taxon>ecological metagenomes</taxon>
    </lineage>
</organism>
<evidence type="ECO:0000259" key="1">
    <source>
        <dbReference type="Pfam" id="PF01368"/>
    </source>
</evidence>
<dbReference type="InterPro" id="IPR051319">
    <property type="entry name" value="Oligoribo/pAp-PDE_c-di-AMP_PDE"/>
</dbReference>
<dbReference type="InterPro" id="IPR001667">
    <property type="entry name" value="DDH_dom"/>
</dbReference>
<evidence type="ECO:0000313" key="2">
    <source>
        <dbReference type="EMBL" id="KKK90048.1"/>
    </source>
</evidence>
<sequence length="166" mass="19501">MLKTKFEKAISFLRSKKIVITTHDLVDIDGLISCYAFKNFINLLLKTHQTVICFSEISKHTKSFMKKITLNYPNVDFVFETKIDFLEFDVCLVLDTNNLDQIKYKKELQESEIFIIFIDHHYSPEKDFNRNFSSMNLIIEQYSSTAEIILELHNAFNIEISTSLKI</sequence>
<comment type="caution">
    <text evidence="2">The sequence shown here is derived from an EMBL/GenBank/DDBJ whole genome shotgun (WGS) entry which is preliminary data.</text>
</comment>
<proteinExistence type="predicted"/>
<dbReference type="PANTHER" id="PTHR47618">
    <property type="entry name" value="BIFUNCTIONAL OLIGORIBONUCLEASE AND PAP PHOSPHATASE NRNA"/>
    <property type="match status" value="1"/>
</dbReference>
<dbReference type="EMBL" id="LAZR01049267">
    <property type="protein sequence ID" value="KKK90048.1"/>
    <property type="molecule type" value="Genomic_DNA"/>
</dbReference>
<dbReference type="Pfam" id="PF01368">
    <property type="entry name" value="DHH"/>
    <property type="match status" value="1"/>
</dbReference>
<dbReference type="SUPFAM" id="SSF64182">
    <property type="entry name" value="DHH phosphoesterases"/>
    <property type="match status" value="1"/>
</dbReference>
<accession>A0A0F8Z8J4</accession>
<protein>
    <recommendedName>
        <fullName evidence="1">DDH domain-containing protein</fullName>
    </recommendedName>
</protein>
<gene>
    <name evidence="2" type="ORF">LCGC14_2726970</name>
</gene>
<dbReference type="Gene3D" id="3.90.1640.10">
    <property type="entry name" value="inorganic pyrophosphatase (n-terminal core)"/>
    <property type="match status" value="1"/>
</dbReference>
<dbReference type="AlphaFoldDB" id="A0A0F8Z8J4"/>
<reference evidence="2" key="1">
    <citation type="journal article" date="2015" name="Nature">
        <title>Complex archaea that bridge the gap between prokaryotes and eukaryotes.</title>
        <authorList>
            <person name="Spang A."/>
            <person name="Saw J.H."/>
            <person name="Jorgensen S.L."/>
            <person name="Zaremba-Niedzwiedzka K."/>
            <person name="Martijn J."/>
            <person name="Lind A.E."/>
            <person name="van Eijk R."/>
            <person name="Schleper C."/>
            <person name="Guy L."/>
            <person name="Ettema T.J."/>
        </authorList>
    </citation>
    <scope>NUCLEOTIDE SEQUENCE</scope>
</reference>
<dbReference type="PANTHER" id="PTHR47618:SF1">
    <property type="entry name" value="BIFUNCTIONAL OLIGORIBONUCLEASE AND PAP PHOSPHATASE NRNA"/>
    <property type="match status" value="1"/>
</dbReference>
<feature type="non-terminal residue" evidence="2">
    <location>
        <position position="166"/>
    </location>
</feature>
<name>A0A0F8Z8J4_9ZZZZ</name>
<dbReference type="InterPro" id="IPR038763">
    <property type="entry name" value="DHH_sf"/>
</dbReference>